<name>A0ABS3M4W0_9BACT</name>
<dbReference type="InterPro" id="IPR037481">
    <property type="entry name" value="LacX"/>
</dbReference>
<dbReference type="CDD" id="cd09024">
    <property type="entry name" value="Aldose_epim_lacX"/>
    <property type="match status" value="1"/>
</dbReference>
<dbReference type="PANTHER" id="PTHR11122:SF13">
    <property type="entry name" value="GLUCOSE-6-PHOSPHATE 1-EPIMERASE"/>
    <property type="match status" value="1"/>
</dbReference>
<evidence type="ECO:0000313" key="5">
    <source>
        <dbReference type="Proteomes" id="UP000664265"/>
    </source>
</evidence>
<dbReference type="EMBL" id="JAERMS010000011">
    <property type="protein sequence ID" value="MBO1363208.1"/>
    <property type="molecule type" value="Genomic_DNA"/>
</dbReference>
<dbReference type="Proteomes" id="UP000664265">
    <property type="component" value="Unassembled WGS sequence"/>
</dbReference>
<evidence type="ECO:0000313" key="4">
    <source>
        <dbReference type="EMBL" id="MBO1363208.1"/>
    </source>
</evidence>
<comment type="caution">
    <text evidence="4">The sequence shown here is derived from an EMBL/GenBank/DDBJ whole genome shotgun (WGS) entry which is preliminary data.</text>
</comment>
<gene>
    <name evidence="4" type="ORF">JHU38_05370</name>
</gene>
<accession>A0ABS3M4W0</accession>
<evidence type="ECO:0000256" key="3">
    <source>
        <dbReference type="ARBA" id="ARBA00022837"/>
    </source>
</evidence>
<keyword evidence="5" id="KW-1185">Reference proteome</keyword>
<comment type="cofactor">
    <cofactor evidence="1">
        <name>Ca(2+)</name>
        <dbReference type="ChEBI" id="CHEBI:29108"/>
    </cofactor>
</comment>
<dbReference type="InterPro" id="IPR008183">
    <property type="entry name" value="Aldose_1/G6P_1-epimerase"/>
</dbReference>
<dbReference type="Pfam" id="PF01263">
    <property type="entry name" value="Aldose_epim"/>
    <property type="match status" value="1"/>
</dbReference>
<comment type="subunit">
    <text evidence="2">Monomer.</text>
</comment>
<dbReference type="InterPro" id="IPR011013">
    <property type="entry name" value="Gal_mutarotase_sf_dom"/>
</dbReference>
<dbReference type="Gene3D" id="2.70.98.10">
    <property type="match status" value="1"/>
</dbReference>
<keyword evidence="3" id="KW-0106">Calcium</keyword>
<dbReference type="RefSeq" id="WP_107582744.1">
    <property type="nucleotide sequence ID" value="NZ_JAERMS010000011.1"/>
</dbReference>
<evidence type="ECO:0000256" key="1">
    <source>
        <dbReference type="ARBA" id="ARBA00001913"/>
    </source>
</evidence>
<sequence length="289" mass="33122">MEQIKNELLTVEISEHGAELQSIKDSEGHEYLWDGDANYWGRKSPLLFPIVCGLWKNTFRINGKEFRMNRHGFARDTDFTVLAKGENRIILGLHDTAETYKVYPFHFNLAVSYKLNGNRIHVVWHVENTDSKDIFFQIGGHPAFAVPGCRKGEPMKAKLKLDEAEPMRVFGNVEGCLKPGYHKVETNGGMWEVDEETFKDDAIIFDHQQLKHVELLDENDEPVVSVDFKSPAVGIWNPAGKHAPFICIEPWYGIHDWAEFEGEFKDKYLMNKLQPGASFMSEYTITIGK</sequence>
<proteinExistence type="predicted"/>
<dbReference type="InterPro" id="IPR014718">
    <property type="entry name" value="GH-type_carb-bd"/>
</dbReference>
<dbReference type="PANTHER" id="PTHR11122">
    <property type="entry name" value="APOSPORY-ASSOCIATED PROTEIN C-RELATED"/>
    <property type="match status" value="1"/>
</dbReference>
<protein>
    <submittedName>
        <fullName evidence="4">Aldose 1-epimerase family protein</fullName>
    </submittedName>
</protein>
<organism evidence="4 5">
    <name type="scientific">Prevotella illustrans</name>
    <dbReference type="NCBI Taxonomy" id="2800387"/>
    <lineage>
        <taxon>Bacteria</taxon>
        <taxon>Pseudomonadati</taxon>
        <taxon>Bacteroidota</taxon>
        <taxon>Bacteroidia</taxon>
        <taxon>Bacteroidales</taxon>
        <taxon>Prevotellaceae</taxon>
        <taxon>Prevotella</taxon>
    </lineage>
</organism>
<evidence type="ECO:0000256" key="2">
    <source>
        <dbReference type="ARBA" id="ARBA00011245"/>
    </source>
</evidence>
<reference evidence="4 5" key="1">
    <citation type="submission" date="2021-01" db="EMBL/GenBank/DDBJ databases">
        <title>Prevotella A2931 sp. nov.</title>
        <authorList>
            <person name="Buhl M."/>
            <person name="Oberhettinger P."/>
        </authorList>
    </citation>
    <scope>NUCLEOTIDE SEQUENCE [LARGE SCALE GENOMIC DNA]</scope>
    <source>
        <strain evidence="4 5">A2931</strain>
    </source>
</reference>
<dbReference type="SUPFAM" id="SSF74650">
    <property type="entry name" value="Galactose mutarotase-like"/>
    <property type="match status" value="1"/>
</dbReference>